<dbReference type="InterPro" id="IPR050320">
    <property type="entry name" value="N5-glutamine_MTase"/>
</dbReference>
<gene>
    <name evidence="2" type="ORF">AXK60_04950</name>
    <name evidence="1" type="ORF">AXK61_05145</name>
</gene>
<dbReference type="CDD" id="cd02440">
    <property type="entry name" value="AdoMet_MTases"/>
    <property type="match status" value="1"/>
</dbReference>
<keyword evidence="2" id="KW-0808">Transferase</keyword>
<dbReference type="InterPro" id="IPR029063">
    <property type="entry name" value="SAM-dependent_MTases_sf"/>
</dbReference>
<keyword evidence="4" id="KW-1185">Reference proteome</keyword>
<dbReference type="AlphaFoldDB" id="A0A138AQ44"/>
<dbReference type="Gene3D" id="1.10.8.10">
    <property type="entry name" value="DNA helicase RuvA subunit, C-terminal domain"/>
    <property type="match status" value="1"/>
</dbReference>
<organism evidence="2 3">
    <name type="scientific">Tsukamurella pseudospumae</name>
    <dbReference type="NCBI Taxonomy" id="239498"/>
    <lineage>
        <taxon>Bacteria</taxon>
        <taxon>Bacillati</taxon>
        <taxon>Actinomycetota</taxon>
        <taxon>Actinomycetes</taxon>
        <taxon>Mycobacteriales</taxon>
        <taxon>Tsukamurellaceae</taxon>
        <taxon>Tsukamurella</taxon>
    </lineage>
</organism>
<proteinExistence type="predicted"/>
<reference evidence="3" key="3">
    <citation type="submission" date="2016-02" db="EMBL/GenBank/DDBJ databases">
        <authorList>
            <person name="Wen L."/>
            <person name="He K."/>
            <person name="Yang H."/>
        </authorList>
    </citation>
    <scope>NUCLEOTIDE SEQUENCE [LARGE SCALE GENOMIC DNA]</scope>
    <source>
        <strain evidence="3">JCM 15929</strain>
    </source>
</reference>
<dbReference type="GO" id="GO:0032259">
    <property type="term" value="P:methylation"/>
    <property type="evidence" value="ECO:0007669"/>
    <property type="project" value="UniProtKB-KW"/>
</dbReference>
<keyword evidence="2" id="KW-0489">Methyltransferase</keyword>
<dbReference type="Proteomes" id="UP000070409">
    <property type="component" value="Unassembled WGS sequence"/>
</dbReference>
<dbReference type="PANTHER" id="PTHR18895">
    <property type="entry name" value="HEMK METHYLTRANSFERASE"/>
    <property type="match status" value="1"/>
</dbReference>
<comment type="caution">
    <text evidence="2">The sequence shown here is derived from an EMBL/GenBank/DDBJ whole genome shotgun (WGS) entry which is preliminary data.</text>
</comment>
<dbReference type="Proteomes" id="UP000070258">
    <property type="component" value="Unassembled WGS sequence"/>
</dbReference>
<dbReference type="GO" id="GO:0008168">
    <property type="term" value="F:methyltransferase activity"/>
    <property type="evidence" value="ECO:0007669"/>
    <property type="project" value="UniProtKB-KW"/>
</dbReference>
<dbReference type="STRING" id="239498.AXK60_04950"/>
<reference evidence="2" key="1">
    <citation type="submission" date="2016-02" db="EMBL/GenBank/DDBJ databases">
        <authorList>
            <person name="Teng J.L."/>
            <person name="Yang Y."/>
            <person name="Huang Y."/>
            <person name="Guo F."/>
            <person name="Wei W."/>
            <person name="Chen J.H."/>
            <person name="Wong S.Y."/>
            <person name="Lau S.K."/>
            <person name="Woo P.C."/>
        </authorList>
    </citation>
    <scope>NUCLEOTIDE SEQUENCE</scope>
    <source>
        <strain evidence="2">JCM 15929</strain>
    </source>
</reference>
<evidence type="ECO:0000313" key="3">
    <source>
        <dbReference type="Proteomes" id="UP000070258"/>
    </source>
</evidence>
<evidence type="ECO:0000313" key="2">
    <source>
        <dbReference type="EMBL" id="KXP12564.1"/>
    </source>
</evidence>
<dbReference type="EMBL" id="LSRF01000012">
    <property type="protein sequence ID" value="KXP12564.1"/>
    <property type="molecule type" value="Genomic_DNA"/>
</dbReference>
<accession>A0A138AQ44</accession>
<sequence>MTSPVDVIGELRAAGCVFAEREAALLTEAASGDDLEALVRRRCAGEPLEHLLGWVEFRGRRLRIGPGVFVPRLRTELLSELADGTGILVDLCCGVGPVVSTTASAKAYGVDIDRTAAEYAARNAPTATILVGDLYAPLPGALRGTVDVIAANAPYVPTAAIATMPAEARDREPHRALDGGPDGLALHRRIVRDAPRWLRRGGRVVIETGRQQATYTVAAMRAVGLRTHIEIDDERQATVAVGVMP</sequence>
<dbReference type="InterPro" id="IPR022446">
    <property type="entry name" value="MeTrfrase_put"/>
</dbReference>
<evidence type="ECO:0000313" key="1">
    <source>
        <dbReference type="EMBL" id="KXO93924.1"/>
    </source>
</evidence>
<dbReference type="Gene3D" id="3.40.50.150">
    <property type="entry name" value="Vaccinia Virus protein VP39"/>
    <property type="match status" value="1"/>
</dbReference>
<dbReference type="SUPFAM" id="SSF53335">
    <property type="entry name" value="S-adenosyl-L-methionine-dependent methyltransferases"/>
    <property type="match status" value="1"/>
</dbReference>
<dbReference type="NCBIfam" id="TIGR03704">
    <property type="entry name" value="PrmC_rel_meth"/>
    <property type="match status" value="1"/>
</dbReference>
<evidence type="ECO:0000313" key="4">
    <source>
        <dbReference type="Proteomes" id="UP000070409"/>
    </source>
</evidence>
<dbReference type="EMBL" id="LSRE01000034">
    <property type="protein sequence ID" value="KXO93924.1"/>
    <property type="molecule type" value="Genomic_DNA"/>
</dbReference>
<dbReference type="PANTHER" id="PTHR18895:SF74">
    <property type="entry name" value="MTRF1L RELEASE FACTOR GLUTAMINE METHYLTRANSFERASE"/>
    <property type="match status" value="1"/>
</dbReference>
<name>A0A138AQ44_9ACTN</name>
<reference evidence="1 4" key="2">
    <citation type="submission" date="2016-02" db="EMBL/GenBank/DDBJ databases">
        <authorList>
            <person name="Teng J.L."/>
            <person name="Tang Y."/>
            <person name="Huang Y."/>
            <person name="Guo F."/>
            <person name="Wei W."/>
            <person name="Chen J.H."/>
            <person name="Wong S.Y."/>
            <person name="Lau S.K."/>
            <person name="Woo P.C."/>
        </authorList>
    </citation>
    <scope>NUCLEOTIDE SEQUENCE [LARGE SCALE GENOMIC DNA]</scope>
    <source>
        <strain evidence="1 4">JCM 13375</strain>
    </source>
</reference>
<protein>
    <submittedName>
        <fullName evidence="2">SAM-dependent methyltransferase</fullName>
    </submittedName>
</protein>